<protein>
    <submittedName>
        <fullName evidence="3">Uncharacterized protein</fullName>
    </submittedName>
</protein>
<accession>A0AAN7B6A2</accession>
<feature type="signal peptide" evidence="2">
    <location>
        <begin position="1"/>
        <end position="20"/>
    </location>
</feature>
<dbReference type="EMBL" id="MU858145">
    <property type="protein sequence ID" value="KAK4211627.1"/>
    <property type="molecule type" value="Genomic_DNA"/>
</dbReference>
<evidence type="ECO:0000256" key="1">
    <source>
        <dbReference type="SAM" id="MobiDB-lite"/>
    </source>
</evidence>
<dbReference type="AlphaFoldDB" id="A0AAN7B6A2"/>
<reference evidence="3" key="2">
    <citation type="submission" date="2023-05" db="EMBL/GenBank/DDBJ databases">
        <authorList>
            <consortium name="Lawrence Berkeley National Laboratory"/>
            <person name="Steindorff A."/>
            <person name="Hensen N."/>
            <person name="Bonometti L."/>
            <person name="Westerberg I."/>
            <person name="Brannstrom I.O."/>
            <person name="Guillou S."/>
            <person name="Cros-Aarteil S."/>
            <person name="Calhoun S."/>
            <person name="Haridas S."/>
            <person name="Kuo A."/>
            <person name="Mondo S."/>
            <person name="Pangilinan J."/>
            <person name="Riley R."/>
            <person name="Labutti K."/>
            <person name="Andreopoulos B."/>
            <person name="Lipzen A."/>
            <person name="Chen C."/>
            <person name="Yanf M."/>
            <person name="Daum C."/>
            <person name="Ng V."/>
            <person name="Clum A."/>
            <person name="Ohm R."/>
            <person name="Martin F."/>
            <person name="Silar P."/>
            <person name="Natvig D."/>
            <person name="Lalanne C."/>
            <person name="Gautier V."/>
            <person name="Ament-Velasquez S.L."/>
            <person name="Kruys A."/>
            <person name="Hutchinson M.I."/>
            <person name="Powell A.J."/>
            <person name="Barry K."/>
            <person name="Miller A.N."/>
            <person name="Grigoriev I.V."/>
            <person name="Debuchy R."/>
            <person name="Gladieux P."/>
            <person name="Thoren M.H."/>
            <person name="Johannesson H."/>
        </authorList>
    </citation>
    <scope>NUCLEOTIDE SEQUENCE</scope>
    <source>
        <strain evidence="3">PSN293</strain>
    </source>
</reference>
<name>A0AAN7B6A2_9PEZI</name>
<feature type="region of interest" description="Disordered" evidence="1">
    <location>
        <begin position="103"/>
        <end position="154"/>
    </location>
</feature>
<proteinExistence type="predicted"/>
<keyword evidence="2" id="KW-0732">Signal</keyword>
<evidence type="ECO:0000256" key="2">
    <source>
        <dbReference type="SAM" id="SignalP"/>
    </source>
</evidence>
<feature type="non-terminal residue" evidence="3">
    <location>
        <position position="154"/>
    </location>
</feature>
<keyword evidence="4" id="KW-1185">Reference proteome</keyword>
<gene>
    <name evidence="3" type="ORF">QBC37DRAFT_484508</name>
</gene>
<organism evidence="3 4">
    <name type="scientific">Rhypophila decipiens</name>
    <dbReference type="NCBI Taxonomy" id="261697"/>
    <lineage>
        <taxon>Eukaryota</taxon>
        <taxon>Fungi</taxon>
        <taxon>Dikarya</taxon>
        <taxon>Ascomycota</taxon>
        <taxon>Pezizomycotina</taxon>
        <taxon>Sordariomycetes</taxon>
        <taxon>Sordariomycetidae</taxon>
        <taxon>Sordariales</taxon>
        <taxon>Naviculisporaceae</taxon>
        <taxon>Rhypophila</taxon>
    </lineage>
</organism>
<dbReference type="Proteomes" id="UP001301769">
    <property type="component" value="Unassembled WGS sequence"/>
</dbReference>
<reference evidence="3" key="1">
    <citation type="journal article" date="2023" name="Mol. Phylogenet. Evol.">
        <title>Genome-scale phylogeny and comparative genomics of the fungal order Sordariales.</title>
        <authorList>
            <person name="Hensen N."/>
            <person name="Bonometti L."/>
            <person name="Westerberg I."/>
            <person name="Brannstrom I.O."/>
            <person name="Guillou S."/>
            <person name="Cros-Aarteil S."/>
            <person name="Calhoun S."/>
            <person name="Haridas S."/>
            <person name="Kuo A."/>
            <person name="Mondo S."/>
            <person name="Pangilinan J."/>
            <person name="Riley R."/>
            <person name="LaButti K."/>
            <person name="Andreopoulos B."/>
            <person name="Lipzen A."/>
            <person name="Chen C."/>
            <person name="Yan M."/>
            <person name="Daum C."/>
            <person name="Ng V."/>
            <person name="Clum A."/>
            <person name="Steindorff A."/>
            <person name="Ohm R.A."/>
            <person name="Martin F."/>
            <person name="Silar P."/>
            <person name="Natvig D.O."/>
            <person name="Lalanne C."/>
            <person name="Gautier V."/>
            <person name="Ament-Velasquez S.L."/>
            <person name="Kruys A."/>
            <person name="Hutchinson M.I."/>
            <person name="Powell A.J."/>
            <person name="Barry K."/>
            <person name="Miller A.N."/>
            <person name="Grigoriev I.V."/>
            <person name="Debuchy R."/>
            <person name="Gladieux P."/>
            <person name="Hiltunen Thoren M."/>
            <person name="Johannesson H."/>
        </authorList>
    </citation>
    <scope>NUCLEOTIDE SEQUENCE</scope>
    <source>
        <strain evidence="3">PSN293</strain>
    </source>
</reference>
<evidence type="ECO:0000313" key="3">
    <source>
        <dbReference type="EMBL" id="KAK4211627.1"/>
    </source>
</evidence>
<feature type="chain" id="PRO_5042846929" evidence="2">
    <location>
        <begin position="21"/>
        <end position="154"/>
    </location>
</feature>
<comment type="caution">
    <text evidence="3">The sequence shown here is derived from an EMBL/GenBank/DDBJ whole genome shotgun (WGS) entry which is preliminary data.</text>
</comment>
<evidence type="ECO:0000313" key="4">
    <source>
        <dbReference type="Proteomes" id="UP001301769"/>
    </source>
</evidence>
<sequence length="154" mass="16383">MHKVLPLLMVLLKSSPAWEALTDRHRVCATGAGSPAYRLSCSRKDCFCDKPKEVDEKLMQCVTGWKLAVEDPLDAYNGAMGFYANECGTFEFQKKEFLTQDVTYQNAAPTPAPNPGSGTGSRGGEATTTTDPFPKATAPGNSTTEGSTGGGRLG</sequence>